<gene>
    <name evidence="1" type="ORF">SKAU_G00275130</name>
</gene>
<organism evidence="1 2">
    <name type="scientific">Synaphobranchus kaupii</name>
    <name type="common">Kaup's arrowtooth eel</name>
    <dbReference type="NCBI Taxonomy" id="118154"/>
    <lineage>
        <taxon>Eukaryota</taxon>
        <taxon>Metazoa</taxon>
        <taxon>Chordata</taxon>
        <taxon>Craniata</taxon>
        <taxon>Vertebrata</taxon>
        <taxon>Euteleostomi</taxon>
        <taxon>Actinopterygii</taxon>
        <taxon>Neopterygii</taxon>
        <taxon>Teleostei</taxon>
        <taxon>Anguilliformes</taxon>
        <taxon>Synaphobranchidae</taxon>
        <taxon>Synaphobranchus</taxon>
    </lineage>
</organism>
<accession>A0A9Q1F0Y6</accession>
<dbReference type="EMBL" id="JAINUF010000010">
    <property type="protein sequence ID" value="KAJ8348924.1"/>
    <property type="molecule type" value="Genomic_DNA"/>
</dbReference>
<sequence>MALVAHLRDKNSLYAYHQQVDTSKAKELCCGGRRTSDSPHPLFEPLRLNGQAVEQFTADIASLSNSSACLWRRIAIHPKQPQIGTQFPLDQCA</sequence>
<dbReference type="Proteomes" id="UP001152622">
    <property type="component" value="Chromosome 10"/>
</dbReference>
<name>A0A9Q1F0Y6_SYNKA</name>
<reference evidence="1" key="1">
    <citation type="journal article" date="2023" name="Science">
        <title>Genome structures resolve the early diversification of teleost fishes.</title>
        <authorList>
            <person name="Parey E."/>
            <person name="Louis A."/>
            <person name="Montfort J."/>
            <person name="Bouchez O."/>
            <person name="Roques C."/>
            <person name="Iampietro C."/>
            <person name="Lluch J."/>
            <person name="Castinel A."/>
            <person name="Donnadieu C."/>
            <person name="Desvignes T."/>
            <person name="Floi Bucao C."/>
            <person name="Jouanno E."/>
            <person name="Wen M."/>
            <person name="Mejri S."/>
            <person name="Dirks R."/>
            <person name="Jansen H."/>
            <person name="Henkel C."/>
            <person name="Chen W.J."/>
            <person name="Zahm M."/>
            <person name="Cabau C."/>
            <person name="Klopp C."/>
            <person name="Thompson A.W."/>
            <person name="Robinson-Rechavi M."/>
            <person name="Braasch I."/>
            <person name="Lecointre G."/>
            <person name="Bobe J."/>
            <person name="Postlethwait J.H."/>
            <person name="Berthelot C."/>
            <person name="Roest Crollius H."/>
            <person name="Guiguen Y."/>
        </authorList>
    </citation>
    <scope>NUCLEOTIDE SEQUENCE</scope>
    <source>
        <strain evidence="1">WJC10195</strain>
    </source>
</reference>
<dbReference type="AlphaFoldDB" id="A0A9Q1F0Y6"/>
<keyword evidence="2" id="KW-1185">Reference proteome</keyword>
<evidence type="ECO:0000313" key="1">
    <source>
        <dbReference type="EMBL" id="KAJ8348924.1"/>
    </source>
</evidence>
<evidence type="ECO:0000313" key="2">
    <source>
        <dbReference type="Proteomes" id="UP001152622"/>
    </source>
</evidence>
<proteinExistence type="predicted"/>
<comment type="caution">
    <text evidence="1">The sequence shown here is derived from an EMBL/GenBank/DDBJ whole genome shotgun (WGS) entry which is preliminary data.</text>
</comment>
<protein>
    <submittedName>
        <fullName evidence="1">Uncharacterized protein</fullName>
    </submittedName>
</protein>